<evidence type="ECO:0000313" key="4">
    <source>
        <dbReference type="WBParaSite" id="jg10968.3"/>
    </source>
</evidence>
<accession>A0A915CPZ4</accession>
<dbReference type="WBParaSite" id="jg10968.3">
    <property type="protein sequence ID" value="jg10968.3"/>
    <property type="gene ID" value="jg10968"/>
</dbReference>
<dbReference type="InterPro" id="IPR012677">
    <property type="entry name" value="Nucleotide-bd_a/b_plait_sf"/>
</dbReference>
<reference evidence="4" key="1">
    <citation type="submission" date="2022-11" db="UniProtKB">
        <authorList>
            <consortium name="WormBaseParasite"/>
        </authorList>
    </citation>
    <scope>IDENTIFICATION</scope>
</reference>
<dbReference type="GO" id="GO:0000381">
    <property type="term" value="P:regulation of alternative mRNA splicing, via spliceosome"/>
    <property type="evidence" value="ECO:0007669"/>
    <property type="project" value="TreeGrafter"/>
</dbReference>
<dbReference type="GO" id="GO:0071011">
    <property type="term" value="C:precatalytic spliceosome"/>
    <property type="evidence" value="ECO:0007669"/>
    <property type="project" value="TreeGrafter"/>
</dbReference>
<dbReference type="GO" id="GO:0071013">
    <property type="term" value="C:catalytic step 2 spliceosome"/>
    <property type="evidence" value="ECO:0007669"/>
    <property type="project" value="TreeGrafter"/>
</dbReference>
<dbReference type="Proteomes" id="UP000887574">
    <property type="component" value="Unplaced"/>
</dbReference>
<dbReference type="AlphaFoldDB" id="A0A915CPZ4"/>
<dbReference type="InterPro" id="IPR000504">
    <property type="entry name" value="RRM_dom"/>
</dbReference>
<evidence type="ECO:0000259" key="2">
    <source>
        <dbReference type="PROSITE" id="PS50102"/>
    </source>
</evidence>
<feature type="domain" description="RRM" evidence="2">
    <location>
        <begin position="85"/>
        <end position="158"/>
    </location>
</feature>
<dbReference type="GO" id="GO:0003723">
    <property type="term" value="F:RNA binding"/>
    <property type="evidence" value="ECO:0007669"/>
    <property type="project" value="UniProtKB-UniRule"/>
</dbReference>
<dbReference type="Pfam" id="PF00076">
    <property type="entry name" value="RRM_1"/>
    <property type="match status" value="2"/>
</dbReference>
<dbReference type="SUPFAM" id="SSF54928">
    <property type="entry name" value="RNA-binding domain, RBD"/>
    <property type="match status" value="2"/>
</dbReference>
<dbReference type="PANTHER" id="PTHR47330:SF1">
    <property type="entry name" value="POLY(U)-BINDING-SPLICING FACTOR PUF60"/>
    <property type="match status" value="1"/>
</dbReference>
<sequence>MDSVVPMPLLQQYGKVFVGPGAKKEAEVIGLGLSELSSRQRDDLERAKKYALEQSIKHVRTKQQIAHQQNQQKVAMYAQALSLMARVYVGSVSFEVREEQIKQHFAVFGPIKTINMSFDTGTGHHKGFAFLEYEVPEAALLAQEAMNGKFVGGRNLKVLPVGRPANMPQAQPIIDMVMQDAKEYNRVYVASVHPDVSEQDLKSIFEAFGEVVRCQLAKEGFGYLEFKTKWPGSSRWMLCYSSRCAQLVSSYSATPFGHSSSSRYYCSEDSVERRS</sequence>
<protein>
    <submittedName>
        <fullName evidence="4">RRM domain-containing protein</fullName>
    </submittedName>
</protein>
<dbReference type="InterPro" id="IPR035979">
    <property type="entry name" value="RBD_domain_sf"/>
</dbReference>
<keyword evidence="3" id="KW-1185">Reference proteome</keyword>
<proteinExistence type="predicted"/>
<evidence type="ECO:0000256" key="1">
    <source>
        <dbReference type="PROSITE-ProRule" id="PRU00176"/>
    </source>
</evidence>
<organism evidence="3 4">
    <name type="scientific">Ditylenchus dipsaci</name>
    <dbReference type="NCBI Taxonomy" id="166011"/>
    <lineage>
        <taxon>Eukaryota</taxon>
        <taxon>Metazoa</taxon>
        <taxon>Ecdysozoa</taxon>
        <taxon>Nematoda</taxon>
        <taxon>Chromadorea</taxon>
        <taxon>Rhabditida</taxon>
        <taxon>Tylenchina</taxon>
        <taxon>Tylenchomorpha</taxon>
        <taxon>Sphaerularioidea</taxon>
        <taxon>Anguinidae</taxon>
        <taxon>Anguininae</taxon>
        <taxon>Ditylenchus</taxon>
    </lineage>
</organism>
<dbReference type="GO" id="GO:0006376">
    <property type="term" value="P:mRNA splice site recognition"/>
    <property type="evidence" value="ECO:0007669"/>
    <property type="project" value="TreeGrafter"/>
</dbReference>
<dbReference type="InterPro" id="IPR051974">
    <property type="entry name" value="PUF60_regulator"/>
</dbReference>
<dbReference type="PROSITE" id="PS50102">
    <property type="entry name" value="RRM"/>
    <property type="match status" value="2"/>
</dbReference>
<feature type="domain" description="RRM" evidence="2">
    <location>
        <begin position="185"/>
        <end position="229"/>
    </location>
</feature>
<dbReference type="SMART" id="SM00360">
    <property type="entry name" value="RRM"/>
    <property type="match status" value="2"/>
</dbReference>
<dbReference type="GO" id="GO:0000380">
    <property type="term" value="P:alternative mRNA splicing, via spliceosome"/>
    <property type="evidence" value="ECO:0007669"/>
    <property type="project" value="TreeGrafter"/>
</dbReference>
<name>A0A915CPZ4_9BILA</name>
<dbReference type="Gene3D" id="3.30.70.330">
    <property type="match status" value="2"/>
</dbReference>
<evidence type="ECO:0000313" key="3">
    <source>
        <dbReference type="Proteomes" id="UP000887574"/>
    </source>
</evidence>
<dbReference type="PANTHER" id="PTHR47330">
    <property type="entry name" value="POLY(U)-BINDING-SPLICING FACTOR PUF60-B-RELATED"/>
    <property type="match status" value="1"/>
</dbReference>
<keyword evidence="1" id="KW-0694">RNA-binding</keyword>